<reference evidence="1 2" key="1">
    <citation type="journal article" date="2015" name="Int. J. Syst. Evol. Microbiol.">
        <title>Flavisolibacter ginsenosidimutans sp. nov., with ginsenoside-converting activity isolated from soil used for cultivating ginseng.</title>
        <authorList>
            <person name="Zhao Y."/>
            <person name="Liu Q."/>
            <person name="Kang M.S."/>
            <person name="Jin F."/>
            <person name="Yu H."/>
            <person name="Im W.T."/>
        </authorList>
    </citation>
    <scope>NUCLEOTIDE SEQUENCE [LARGE SCALE GENOMIC DNA]</scope>
    <source>
        <strain evidence="1 2">Gsoil 636</strain>
    </source>
</reference>
<proteinExistence type="predicted"/>
<evidence type="ECO:0000313" key="1">
    <source>
        <dbReference type="EMBL" id="QEC55879.1"/>
    </source>
</evidence>
<dbReference type="CDD" id="cd10981">
    <property type="entry name" value="ZnPC_S1P1"/>
    <property type="match status" value="1"/>
</dbReference>
<dbReference type="GO" id="GO:0016788">
    <property type="term" value="F:hydrolase activity, acting on ester bonds"/>
    <property type="evidence" value="ECO:0007669"/>
    <property type="project" value="InterPro"/>
</dbReference>
<evidence type="ECO:0008006" key="3">
    <source>
        <dbReference type="Google" id="ProtNLM"/>
    </source>
</evidence>
<dbReference type="RefSeq" id="WP_146785416.1">
    <property type="nucleotide sequence ID" value="NZ_BAABIO010000001.1"/>
</dbReference>
<dbReference type="EMBL" id="CP042433">
    <property type="protein sequence ID" value="QEC55879.1"/>
    <property type="molecule type" value="Genomic_DNA"/>
</dbReference>
<dbReference type="KEGG" id="fgg:FSB75_08215"/>
<evidence type="ECO:0000313" key="2">
    <source>
        <dbReference type="Proteomes" id="UP000321204"/>
    </source>
</evidence>
<name>A0A5B8UI77_9BACT</name>
<dbReference type="InterPro" id="IPR008947">
    <property type="entry name" value="PLipase_C/P1_nuclease_dom_sf"/>
</dbReference>
<accession>A0A5B8UI77</accession>
<dbReference type="SUPFAM" id="SSF48537">
    <property type="entry name" value="Phospholipase C/P1 nuclease"/>
    <property type="match status" value="1"/>
</dbReference>
<dbReference type="AlphaFoldDB" id="A0A5B8UI77"/>
<gene>
    <name evidence="1" type="ORF">FSB75_08215</name>
</gene>
<sequence>MKSLHRKLVPCLSVALLIFCGSWGFLMHRTITQLSVYQLPKEMQPFFAQNMASVVRNAVRPDERRNSDPTEASKHFIDLEMYGKNAANKMPMDWDDAVAKYSKDTLLKYGYVPYWVITMKDRLTNAFRKGDRDSILFYATDLAHYVEDANVPLHTSVNYDGQLTNQKGLHSLWESTVPELMIQGFDLEGQKKAKYLKHPAKEIWKAVRRAAKLVSDVVNIEREVSLGFADSTKYRIQMRSGREVKSYSTAFARAYGARIQGAVNEQTKHAANLVADFWYTAWVDAGKPDLSGLMSKKWEAADAEKLSNEMKAYRENGLLKSGWLLSKKSAGNEAESN</sequence>
<organism evidence="1 2">
    <name type="scientific">Flavisolibacter ginsenosidimutans</name>
    <dbReference type="NCBI Taxonomy" id="661481"/>
    <lineage>
        <taxon>Bacteria</taxon>
        <taxon>Pseudomonadati</taxon>
        <taxon>Bacteroidota</taxon>
        <taxon>Chitinophagia</taxon>
        <taxon>Chitinophagales</taxon>
        <taxon>Chitinophagaceae</taxon>
        <taxon>Flavisolibacter</taxon>
    </lineage>
</organism>
<dbReference type="Proteomes" id="UP000321204">
    <property type="component" value="Chromosome"/>
</dbReference>
<keyword evidence="2" id="KW-1185">Reference proteome</keyword>
<dbReference type="Gene3D" id="1.10.575.10">
    <property type="entry name" value="P1 Nuclease"/>
    <property type="match status" value="1"/>
</dbReference>
<protein>
    <recommendedName>
        <fullName evidence="3">S1/P1 Nuclease</fullName>
    </recommendedName>
</protein>
<dbReference type="OrthoDB" id="267579at2"/>